<feature type="domain" description="Transglycosylase SLT" evidence="2">
    <location>
        <begin position="217"/>
        <end position="341"/>
    </location>
</feature>
<dbReference type="PROSITE" id="PS51257">
    <property type="entry name" value="PROKAR_LIPOPROTEIN"/>
    <property type="match status" value="1"/>
</dbReference>
<reference evidence="4 5" key="1">
    <citation type="submission" date="2018-08" db="EMBL/GenBank/DDBJ databases">
        <title>Horizontal acquisition of hydrogen conversion ability and other habitat adaptations in Hydrogenovibrio crunogenus strains.</title>
        <authorList>
            <person name="Gonnella G."/>
            <person name="Adam N."/>
            <person name="Perner M."/>
        </authorList>
    </citation>
    <scope>NUCLEOTIDE SEQUENCE [LARGE SCALE GENOMIC DNA]</scope>
    <source>
        <strain evidence="4 5">SP-41</strain>
    </source>
</reference>
<accession>A0A4P7NWG8</accession>
<dbReference type="PROSITE" id="PS00922">
    <property type="entry name" value="TRANSGLYCOSYLASE"/>
    <property type="match status" value="1"/>
</dbReference>
<evidence type="ECO:0000256" key="1">
    <source>
        <dbReference type="ARBA" id="ARBA00007734"/>
    </source>
</evidence>
<dbReference type="GO" id="GO:0000270">
    <property type="term" value="P:peptidoglycan metabolic process"/>
    <property type="evidence" value="ECO:0007669"/>
    <property type="project" value="InterPro"/>
</dbReference>
<dbReference type="PANTHER" id="PTHR37423:SF2">
    <property type="entry name" value="MEMBRANE-BOUND LYTIC MUREIN TRANSGLYCOSYLASE C"/>
    <property type="match status" value="1"/>
</dbReference>
<feature type="domain" description="Murein transglycosylase-C N-terminal" evidence="3">
    <location>
        <begin position="62"/>
        <end position="208"/>
    </location>
</feature>
<dbReference type="OrthoDB" id="5620293at2"/>
<evidence type="ECO:0000313" key="5">
    <source>
        <dbReference type="Proteomes" id="UP000296201"/>
    </source>
</evidence>
<dbReference type="RefSeq" id="WP_135794811.1">
    <property type="nucleotide sequence ID" value="NZ_CP032096.1"/>
</dbReference>
<dbReference type="PANTHER" id="PTHR37423">
    <property type="entry name" value="SOLUBLE LYTIC MUREIN TRANSGLYCOSYLASE-RELATED"/>
    <property type="match status" value="1"/>
</dbReference>
<sequence>MKRRQFLALLSSTGLVSACTVTEVRRGINSAQQLSNGDVPGAVSAQLPSSGIAEVDQLVRRQLKTLIQELAKTWGDKKVASPKEYVKYTDQYQSRAIVNFKTGMIRVETVEQKSPKSALKAAIISTLLTPENPAKVDLLSDEAVTTGQKPFLHDLVIDQDKKAVGTQWRANRYAEYLMKTAYKVDSYNKKTRHYVTFAMVKDHNQTQQKHYATQVRRQGKRFNIDQALIYAIIETESAFNPYAMSHIPAYGLMQIVPSSAGRDAHRLLYKKDGIPTKNYLFQADNNIEMGTAYLHILFTRYLAKVKNPKAREYCCIAAYNTGSGNVLKAFDSNRSRAFDKINTLSASSVYSHLRKHLKYEEARHYLYKVTRKKRAYV</sequence>
<dbReference type="InterPro" id="IPR023346">
    <property type="entry name" value="Lysozyme-like_dom_sf"/>
</dbReference>
<evidence type="ECO:0000259" key="2">
    <source>
        <dbReference type="Pfam" id="PF01464"/>
    </source>
</evidence>
<dbReference type="Pfam" id="PF01464">
    <property type="entry name" value="SLT"/>
    <property type="match status" value="1"/>
</dbReference>
<keyword evidence="4" id="KW-0456">Lyase</keyword>
<comment type="similarity">
    <text evidence="1">Belongs to the transglycosylase Slt family.</text>
</comment>
<dbReference type="CDD" id="cd16893">
    <property type="entry name" value="LT_MltC_MltE"/>
    <property type="match status" value="1"/>
</dbReference>
<gene>
    <name evidence="4" type="primary">mltC_1</name>
    <name evidence="4" type="ORF">GHNINEIG_00074</name>
</gene>
<organism evidence="4 5">
    <name type="scientific">Hydrogenovibrio crunogenus</name>
    <dbReference type="NCBI Taxonomy" id="39765"/>
    <lineage>
        <taxon>Bacteria</taxon>
        <taxon>Pseudomonadati</taxon>
        <taxon>Pseudomonadota</taxon>
        <taxon>Gammaproteobacteria</taxon>
        <taxon>Thiotrichales</taxon>
        <taxon>Piscirickettsiaceae</taxon>
        <taxon>Hydrogenovibrio</taxon>
    </lineage>
</organism>
<dbReference type="GO" id="GO:0008933">
    <property type="term" value="F:peptidoglycan lytic transglycosylase activity"/>
    <property type="evidence" value="ECO:0007669"/>
    <property type="project" value="InterPro"/>
</dbReference>
<dbReference type="AlphaFoldDB" id="A0A4P7NWG8"/>
<dbReference type="InterPro" id="IPR008258">
    <property type="entry name" value="Transglycosylase_SLT_dom_1"/>
</dbReference>
<dbReference type="Pfam" id="PF11873">
    <property type="entry name" value="Mltc_N"/>
    <property type="match status" value="1"/>
</dbReference>
<keyword evidence="5" id="KW-1185">Reference proteome</keyword>
<protein>
    <submittedName>
        <fullName evidence="4">Membrane-bound lytic murein transglycosylase C</fullName>
        <ecNumber evidence="4">4.2.2.-</ecNumber>
    </submittedName>
</protein>
<dbReference type="Gene3D" id="1.10.530.10">
    <property type="match status" value="1"/>
</dbReference>
<proteinExistence type="inferred from homology"/>
<evidence type="ECO:0000259" key="3">
    <source>
        <dbReference type="Pfam" id="PF11873"/>
    </source>
</evidence>
<dbReference type="EC" id="4.2.2.-" evidence="4"/>
<dbReference type="InterPro" id="IPR024570">
    <property type="entry name" value="Murein_transglycosylaseC_N"/>
</dbReference>
<dbReference type="InterPro" id="IPR000189">
    <property type="entry name" value="Transglyc_AS"/>
</dbReference>
<dbReference type="GO" id="GO:0016020">
    <property type="term" value="C:membrane"/>
    <property type="evidence" value="ECO:0007669"/>
    <property type="project" value="InterPro"/>
</dbReference>
<name>A0A4P7NWG8_9GAMM</name>
<dbReference type="EMBL" id="CP032096">
    <property type="protein sequence ID" value="QBZ82050.1"/>
    <property type="molecule type" value="Genomic_DNA"/>
</dbReference>
<dbReference type="SUPFAM" id="SSF53955">
    <property type="entry name" value="Lysozyme-like"/>
    <property type="match status" value="1"/>
</dbReference>
<evidence type="ECO:0000313" key="4">
    <source>
        <dbReference type="EMBL" id="QBZ82050.1"/>
    </source>
</evidence>
<dbReference type="Proteomes" id="UP000296201">
    <property type="component" value="Chromosome"/>
</dbReference>